<dbReference type="GO" id="GO:0016579">
    <property type="term" value="P:protein deubiquitination"/>
    <property type="evidence" value="ECO:0007669"/>
    <property type="project" value="InterPro"/>
</dbReference>
<dbReference type="CDD" id="cd14297">
    <property type="entry name" value="UBA2_spUBP14_like"/>
    <property type="match status" value="1"/>
</dbReference>
<dbReference type="InterPro" id="IPR001394">
    <property type="entry name" value="Peptidase_C19_UCH"/>
</dbReference>
<dbReference type="InterPro" id="IPR038765">
    <property type="entry name" value="Papain-like_cys_pep_sf"/>
</dbReference>
<protein>
    <recommendedName>
        <fullName evidence="3">ubiquitinyl hydrolase 1</fullName>
        <ecNumber evidence="3">3.4.19.12</ecNumber>
    </recommendedName>
</protein>
<dbReference type="Pfam" id="PF17807">
    <property type="entry name" value="zf-UBP_var"/>
    <property type="match status" value="1"/>
</dbReference>
<dbReference type="InterPro" id="IPR015940">
    <property type="entry name" value="UBA"/>
</dbReference>
<dbReference type="AlphaFoldDB" id="R9P2P1"/>
<evidence type="ECO:0000256" key="6">
    <source>
        <dbReference type="ARBA" id="ARBA00022737"/>
    </source>
</evidence>
<dbReference type="EMBL" id="DF238795">
    <property type="protein sequence ID" value="GAC95601.1"/>
    <property type="molecule type" value="Genomic_DNA"/>
</dbReference>
<dbReference type="InterPro" id="IPR013083">
    <property type="entry name" value="Znf_RING/FYVE/PHD"/>
</dbReference>
<comment type="similarity">
    <text evidence="2">Belongs to the peptidase C19 family.</text>
</comment>
<dbReference type="CDD" id="cd02658">
    <property type="entry name" value="Peptidase_C19B"/>
    <property type="match status" value="1"/>
</dbReference>
<dbReference type="Pfam" id="PF00443">
    <property type="entry name" value="UCH"/>
    <property type="match status" value="1"/>
</dbReference>
<dbReference type="Gene3D" id="1.10.8.10">
    <property type="entry name" value="DNA helicase RuvA subunit, C-terminal domain"/>
    <property type="match status" value="2"/>
</dbReference>
<evidence type="ECO:0000256" key="3">
    <source>
        <dbReference type="ARBA" id="ARBA00012759"/>
    </source>
</evidence>
<keyword evidence="9" id="KW-0378">Hydrolase</keyword>
<feature type="domain" description="USP" evidence="17">
    <location>
        <begin position="344"/>
        <end position="905"/>
    </location>
</feature>
<dbReference type="InterPro" id="IPR001607">
    <property type="entry name" value="Znf_UBP"/>
</dbReference>
<dbReference type="PANTHER" id="PTHR24006">
    <property type="entry name" value="UBIQUITIN CARBOXYL-TERMINAL HYDROLASE"/>
    <property type="match status" value="1"/>
</dbReference>
<keyword evidence="4" id="KW-0645">Protease</keyword>
<dbReference type="Gene3D" id="3.90.70.10">
    <property type="entry name" value="Cysteine proteinases"/>
    <property type="match status" value="2"/>
</dbReference>
<dbReference type="SUPFAM" id="SSF57850">
    <property type="entry name" value="RING/U-box"/>
    <property type="match status" value="2"/>
</dbReference>
<dbReference type="GO" id="GO:0005829">
    <property type="term" value="C:cytosol"/>
    <property type="evidence" value="ECO:0007669"/>
    <property type="project" value="TreeGrafter"/>
</dbReference>
<evidence type="ECO:0000256" key="14">
    <source>
        <dbReference type="PROSITE-ProRule" id="PRU00502"/>
    </source>
</evidence>
<keyword evidence="20" id="KW-1185">Reference proteome</keyword>
<dbReference type="PIRSF" id="PIRSF016308">
    <property type="entry name" value="UBP"/>
    <property type="match status" value="1"/>
</dbReference>
<reference evidence="20" key="1">
    <citation type="journal article" date="2013" name="Genome Announc.">
        <title>Draft genome sequence of the basidiomycetous yeast-like fungus Pseudozyma hubeiensis SY62, which produces an abundant amount of the biosurfactant mannosylerythritol lipids.</title>
        <authorList>
            <person name="Konishi M."/>
            <person name="Hatada Y."/>
            <person name="Horiuchi J."/>
        </authorList>
    </citation>
    <scope>NUCLEOTIDE SEQUENCE [LARGE SCALE GENOMIC DNA]</scope>
    <source>
        <strain evidence="20">SY62</strain>
    </source>
</reference>
<dbReference type="InterPro" id="IPR028889">
    <property type="entry name" value="USP"/>
</dbReference>
<dbReference type="SMART" id="SM00290">
    <property type="entry name" value="ZnF_UBP"/>
    <property type="match status" value="2"/>
</dbReference>
<dbReference type="PANTHER" id="PTHR24006:SF664">
    <property type="entry name" value="UBIQUITIN CARBOXYL-TERMINAL HYDROLASE"/>
    <property type="match status" value="1"/>
</dbReference>
<evidence type="ECO:0000256" key="5">
    <source>
        <dbReference type="ARBA" id="ARBA00022723"/>
    </source>
</evidence>
<evidence type="ECO:0000256" key="10">
    <source>
        <dbReference type="ARBA" id="ARBA00022807"/>
    </source>
</evidence>
<comment type="catalytic activity">
    <reaction evidence="1">
        <text>Thiol-dependent hydrolysis of ester, thioester, amide, peptide and isopeptide bonds formed by the C-terminal Gly of ubiquitin (a 76-residue protein attached to proteins as an intracellular targeting signal).</text>
        <dbReference type="EC" id="3.4.19.12"/>
    </reaction>
</comment>
<evidence type="ECO:0000256" key="7">
    <source>
        <dbReference type="ARBA" id="ARBA00022771"/>
    </source>
</evidence>
<dbReference type="STRING" id="1305764.R9P2P1"/>
<evidence type="ECO:0000256" key="9">
    <source>
        <dbReference type="ARBA" id="ARBA00022801"/>
    </source>
</evidence>
<evidence type="ECO:0000256" key="4">
    <source>
        <dbReference type="ARBA" id="ARBA00022670"/>
    </source>
</evidence>
<evidence type="ECO:0000256" key="2">
    <source>
        <dbReference type="ARBA" id="ARBA00009085"/>
    </source>
</evidence>
<feature type="domain" description="UBA" evidence="16">
    <location>
        <begin position="766"/>
        <end position="797"/>
    </location>
</feature>
<feature type="binding site" evidence="13">
    <location>
        <position position="237"/>
    </location>
    <ligand>
        <name>Zn(2+)</name>
        <dbReference type="ChEBI" id="CHEBI:29105"/>
    </ligand>
</feature>
<feature type="binding site" evidence="13">
    <location>
        <position position="250"/>
    </location>
    <ligand>
        <name>Zn(2+)</name>
        <dbReference type="ChEBI" id="CHEBI:29105"/>
    </ligand>
</feature>
<keyword evidence="7 14" id="KW-0863">Zinc-finger</keyword>
<name>R9P2P1_PSEHS</name>
<feature type="domain" description="UBP-type" evidence="18">
    <location>
        <begin position="192"/>
        <end position="302"/>
    </location>
</feature>
<dbReference type="InterPro" id="IPR016652">
    <property type="entry name" value="Ubiquitinyl_hydrolase"/>
</dbReference>
<feature type="region of interest" description="Disordered" evidence="15">
    <location>
        <begin position="660"/>
        <end position="687"/>
    </location>
</feature>
<evidence type="ECO:0000256" key="12">
    <source>
        <dbReference type="PIRSR" id="PIRSR016308-1"/>
    </source>
</evidence>
<keyword evidence="8" id="KW-0833">Ubl conjugation pathway</keyword>
<evidence type="ECO:0000259" key="16">
    <source>
        <dbReference type="PROSITE" id="PS50030"/>
    </source>
</evidence>
<dbReference type="RefSeq" id="XP_012189188.1">
    <property type="nucleotide sequence ID" value="XM_012333798.1"/>
</dbReference>
<dbReference type="eggNOG" id="KOG0944">
    <property type="taxonomic scope" value="Eukaryota"/>
</dbReference>
<dbReference type="GO" id="GO:0008270">
    <property type="term" value="F:zinc ion binding"/>
    <property type="evidence" value="ECO:0007669"/>
    <property type="project" value="UniProtKB-KW"/>
</dbReference>
<dbReference type="SUPFAM" id="SSF54001">
    <property type="entry name" value="Cysteine proteinases"/>
    <property type="match status" value="1"/>
</dbReference>
<dbReference type="GO" id="GO:0004843">
    <property type="term" value="F:cysteine-type deubiquitinase activity"/>
    <property type="evidence" value="ECO:0007669"/>
    <property type="project" value="UniProtKB-EC"/>
</dbReference>
<feature type="active site" description="Proton acceptor" evidence="12">
    <location>
        <position position="854"/>
    </location>
</feature>
<dbReference type="GO" id="GO:0005634">
    <property type="term" value="C:nucleus"/>
    <property type="evidence" value="ECO:0007669"/>
    <property type="project" value="TreeGrafter"/>
</dbReference>
<dbReference type="HOGENOM" id="CLU_009884_1_0_1"/>
<dbReference type="SMART" id="SM00165">
    <property type="entry name" value="UBA"/>
    <property type="match status" value="2"/>
</dbReference>
<dbReference type="SUPFAM" id="SSF46934">
    <property type="entry name" value="UBA-like"/>
    <property type="match status" value="1"/>
</dbReference>
<keyword evidence="11 13" id="KW-0862">Zinc</keyword>
<dbReference type="InterPro" id="IPR041432">
    <property type="entry name" value="UBP13_Znf-UBP_var"/>
</dbReference>
<keyword evidence="5 13" id="KW-0479">Metal-binding</keyword>
<dbReference type="FunFam" id="1.10.8.10:FF:000103">
    <property type="entry name" value="Ubiquitin carboxyl-terminal hydrolase"/>
    <property type="match status" value="1"/>
</dbReference>
<evidence type="ECO:0000256" key="8">
    <source>
        <dbReference type="ARBA" id="ARBA00022786"/>
    </source>
</evidence>
<feature type="region of interest" description="Disordered" evidence="15">
    <location>
        <begin position="1"/>
        <end position="23"/>
    </location>
</feature>
<evidence type="ECO:0000259" key="18">
    <source>
        <dbReference type="PROSITE" id="PS50271"/>
    </source>
</evidence>
<dbReference type="FunFam" id="3.30.40.10:FF:000396">
    <property type="entry name" value="Ubiquitin carboxyl-terminal hydrolase"/>
    <property type="match status" value="1"/>
</dbReference>
<dbReference type="PROSITE" id="PS50235">
    <property type="entry name" value="USP_3"/>
    <property type="match status" value="1"/>
</dbReference>
<proteinExistence type="inferred from homology"/>
<dbReference type="Pfam" id="PF00627">
    <property type="entry name" value="UBA"/>
    <property type="match status" value="2"/>
</dbReference>
<feature type="domain" description="UBP-type" evidence="18">
    <location>
        <begin position="32"/>
        <end position="141"/>
    </location>
</feature>
<dbReference type="PROSITE" id="PS00972">
    <property type="entry name" value="USP_1"/>
    <property type="match status" value="1"/>
</dbReference>
<evidence type="ECO:0000256" key="1">
    <source>
        <dbReference type="ARBA" id="ARBA00000707"/>
    </source>
</evidence>
<dbReference type="GO" id="GO:0006508">
    <property type="term" value="P:proteolysis"/>
    <property type="evidence" value="ECO:0007669"/>
    <property type="project" value="UniProtKB-KW"/>
</dbReference>
<gene>
    <name evidence="19" type="ORF">PHSY_003177</name>
</gene>
<sequence length="905" mass="97344">MKRSRSPSPSERQSAPSLRPQEPTNISVQHDMACPHLSAAFMALAPPRPSQQVHKEECTLCFDDQDGPNGLDVCLLCFNGACTGNTDREHSRLHFEKTQHALVLNIRRTRRPAPPAAQGDASSVPKKLAIAAESDADKYDYHTVPRCLACDPSGPGQELPITDKLDEVIRGVMAAMSSAQQSEVKAWEEEIVACQHTRELVQPGEPVKLEPSGLASCGKCDLTSNLWLCLTCGHLGCGRAQFGGVGGNGHGLTHFEETGHPVSVKQGTITAEGSADIYCYACNDARIDPSLAQHLAHFGINVMDLSKTEKSMTELQIEQNLRFDFNMTGEDGKMLEPVFGPGLTGLRNLGNSCYMASVLQTLFSLPAFKTRYGDAYRPHTLACANQPATCFECQITKVADGLLSGRYSHPREPEQAGGSEWKPEAGSEDEVKQQQQPLFQKGIRPSMFKALVGKGHEEFSTMRQQDADEFLKYLIGIVQKENRKVASSDSSSPTEDPTTVFGFGLEQKLECNTCHKVRYSVERQDAGLSLPVPIRPKLSPENVSAGKQPAEGVHAADASASAPATAPAANNGAAEYEPVSLVECLDIFTAPEELEYNCPSCCKKVTATKRTLFTTFPQVLALQVRRFQLLNWVPQKVPVPVIVPIDTPLDLDRYLGRGKQPHEEELPEDEAAAAAAAGGGGSASAEPEWDAGVMSQLTSMGFPEIRCKKALLATGMGDAESAMNWLFAHMEDADIDDPIDFGAASGATSASAAAGGGGAGPDTSMLEEMGFTKAQARKALRLNSNNPEVAVAWLFENPDDPGEDGTAAASQAAVREAGETSGSSSVIPGNSELPARYTCKSFVSHKGPSVHSGHYVAHVKQGEEWIFFNDEKVVKAELTSRGKEGEDVGVVGLSAQAYVYFFERS</sequence>
<dbReference type="InterPro" id="IPR050164">
    <property type="entry name" value="Peptidase_C19"/>
</dbReference>
<evidence type="ECO:0000256" key="11">
    <source>
        <dbReference type="ARBA" id="ARBA00022833"/>
    </source>
</evidence>
<keyword evidence="6" id="KW-0677">Repeat</keyword>
<dbReference type="FunFam" id="3.30.40.10:FF:000587">
    <property type="entry name" value="Ubiquitin carboxyl-terminal hydrolase"/>
    <property type="match status" value="1"/>
</dbReference>
<dbReference type="Proteomes" id="UP000014071">
    <property type="component" value="Unassembled WGS sequence"/>
</dbReference>
<keyword evidence="10" id="KW-0788">Thiol protease</keyword>
<feature type="region of interest" description="Disordered" evidence="15">
    <location>
        <begin position="539"/>
        <end position="559"/>
    </location>
</feature>
<feature type="domain" description="UBA" evidence="16">
    <location>
        <begin position="684"/>
        <end position="729"/>
    </location>
</feature>
<feature type="region of interest" description="Disordered" evidence="15">
    <location>
        <begin position="404"/>
        <end position="438"/>
    </location>
</feature>
<organism evidence="19 20">
    <name type="scientific">Pseudozyma hubeiensis (strain SY62)</name>
    <name type="common">Yeast</name>
    <dbReference type="NCBI Taxonomy" id="1305764"/>
    <lineage>
        <taxon>Eukaryota</taxon>
        <taxon>Fungi</taxon>
        <taxon>Dikarya</taxon>
        <taxon>Basidiomycota</taxon>
        <taxon>Ustilaginomycotina</taxon>
        <taxon>Ustilaginomycetes</taxon>
        <taxon>Ustilaginales</taxon>
        <taxon>Ustilaginaceae</taxon>
        <taxon>Pseudozyma</taxon>
    </lineage>
</organism>
<feature type="compositionally biased region" description="Basic and acidic residues" evidence="15">
    <location>
        <begin position="421"/>
        <end position="432"/>
    </location>
</feature>
<feature type="binding site" evidence="13">
    <location>
        <position position="217"/>
    </location>
    <ligand>
        <name>Zn(2+)</name>
        <dbReference type="ChEBI" id="CHEBI:29105"/>
    </ligand>
</feature>
<dbReference type="Gene3D" id="3.30.40.10">
    <property type="entry name" value="Zinc/RING finger domain, C3HC4 (zinc finger)"/>
    <property type="match status" value="2"/>
</dbReference>
<dbReference type="GeneID" id="24108467"/>
<feature type="active site" description="Nucleophile" evidence="12">
    <location>
        <position position="353"/>
    </location>
</feature>
<dbReference type="PROSITE" id="PS50271">
    <property type="entry name" value="ZF_UBP"/>
    <property type="match status" value="2"/>
</dbReference>
<dbReference type="OrthoDB" id="361536at2759"/>
<dbReference type="Pfam" id="PF02148">
    <property type="entry name" value="zf-UBP"/>
    <property type="match status" value="1"/>
</dbReference>
<evidence type="ECO:0000313" key="20">
    <source>
        <dbReference type="Proteomes" id="UP000014071"/>
    </source>
</evidence>
<feature type="binding site" evidence="13">
    <location>
        <position position="220"/>
    </location>
    <ligand>
        <name>Zn(2+)</name>
        <dbReference type="ChEBI" id="CHEBI:29105"/>
    </ligand>
</feature>
<feature type="compositionally biased region" description="Low complexity" evidence="15">
    <location>
        <begin position="1"/>
        <end position="17"/>
    </location>
</feature>
<dbReference type="EC" id="3.4.19.12" evidence="3"/>
<evidence type="ECO:0000256" key="15">
    <source>
        <dbReference type="SAM" id="MobiDB-lite"/>
    </source>
</evidence>
<accession>R9P2P1</accession>
<dbReference type="InterPro" id="IPR009060">
    <property type="entry name" value="UBA-like_sf"/>
</dbReference>
<evidence type="ECO:0000313" key="19">
    <source>
        <dbReference type="EMBL" id="GAC95601.1"/>
    </source>
</evidence>
<dbReference type="InterPro" id="IPR018200">
    <property type="entry name" value="USP_CS"/>
</dbReference>
<evidence type="ECO:0000259" key="17">
    <source>
        <dbReference type="PROSITE" id="PS50235"/>
    </source>
</evidence>
<dbReference type="PROSITE" id="PS50030">
    <property type="entry name" value="UBA"/>
    <property type="match status" value="2"/>
</dbReference>
<evidence type="ECO:0000256" key="13">
    <source>
        <dbReference type="PIRSR" id="PIRSR016308-3"/>
    </source>
</evidence>
<dbReference type="CDD" id="cd14385">
    <property type="entry name" value="UBA1_spUBP14_like"/>
    <property type="match status" value="1"/>
</dbReference>